<feature type="region of interest" description="Disordered" evidence="1">
    <location>
        <begin position="107"/>
        <end position="167"/>
    </location>
</feature>
<dbReference type="AlphaFoldDB" id="A0A919CIU9"/>
<evidence type="ECO:0000256" key="1">
    <source>
        <dbReference type="SAM" id="MobiDB-lite"/>
    </source>
</evidence>
<dbReference type="Proteomes" id="UP000654947">
    <property type="component" value="Unassembled WGS sequence"/>
</dbReference>
<keyword evidence="3" id="KW-1185">Reference proteome</keyword>
<gene>
    <name evidence="2" type="ORF">GCM10007147_27960</name>
</gene>
<protein>
    <submittedName>
        <fullName evidence="2">Uncharacterized protein</fullName>
    </submittedName>
</protein>
<reference evidence="2 3" key="1">
    <citation type="journal article" date="2014" name="Int. J. Syst. Evol. Microbiol.">
        <title>Complete genome sequence of Corynebacterium casei LMG S-19264T (=DSM 44701T), isolated from a smear-ripened cheese.</title>
        <authorList>
            <consortium name="US DOE Joint Genome Institute (JGI-PGF)"/>
            <person name="Walter F."/>
            <person name="Albersmeier A."/>
            <person name="Kalinowski J."/>
            <person name="Ruckert C."/>
        </authorList>
    </citation>
    <scope>NUCLEOTIDE SEQUENCE [LARGE SCALE GENOMIC DNA]</scope>
    <source>
        <strain evidence="2 3">KCTC 19473</strain>
    </source>
</reference>
<proteinExistence type="predicted"/>
<feature type="region of interest" description="Disordered" evidence="1">
    <location>
        <begin position="1"/>
        <end position="75"/>
    </location>
</feature>
<evidence type="ECO:0000313" key="2">
    <source>
        <dbReference type="EMBL" id="GHD28243.1"/>
    </source>
</evidence>
<name>A0A919CIU9_9ACTN</name>
<evidence type="ECO:0000313" key="3">
    <source>
        <dbReference type="Proteomes" id="UP000654947"/>
    </source>
</evidence>
<organism evidence="2 3">
    <name type="scientific">Nocardiopsis kunsanensis</name>
    <dbReference type="NCBI Taxonomy" id="141693"/>
    <lineage>
        <taxon>Bacteria</taxon>
        <taxon>Bacillati</taxon>
        <taxon>Actinomycetota</taxon>
        <taxon>Actinomycetes</taxon>
        <taxon>Streptosporangiales</taxon>
        <taxon>Nocardiopsidaceae</taxon>
        <taxon>Nocardiopsis</taxon>
    </lineage>
</organism>
<comment type="caution">
    <text evidence="2">The sequence shown here is derived from an EMBL/GenBank/DDBJ whole genome shotgun (WGS) entry which is preliminary data.</text>
</comment>
<feature type="compositionally biased region" description="Low complexity" evidence="1">
    <location>
        <begin position="1"/>
        <end position="11"/>
    </location>
</feature>
<sequence length="167" mass="17370">MCRAGRGCWGLRSGGGSAPPEALGATGTPRVPPPPARKGRPGTAGTTLAAPDPVPPYDRDTPPPNGYTQCMTDDPLLPEDRARLVRLLALMEPEHARDVAAHLGIDLCTEPTAGPGPREPTARGSQHADPAEPDGDPGSAREDPSGQDPSCLPPHGAEVLHVLRERP</sequence>
<accession>A0A919CIU9</accession>
<dbReference type="EMBL" id="BMXL01000014">
    <property type="protein sequence ID" value="GHD28243.1"/>
    <property type="molecule type" value="Genomic_DNA"/>
</dbReference>